<proteinExistence type="predicted"/>
<dbReference type="InterPro" id="IPR001789">
    <property type="entry name" value="Sig_transdc_resp-reg_receiver"/>
</dbReference>
<dbReference type="PROSITE" id="PS50110">
    <property type="entry name" value="RESPONSE_REGULATORY"/>
    <property type="match status" value="1"/>
</dbReference>
<dbReference type="NCBIfam" id="TIGR00254">
    <property type="entry name" value="GGDEF"/>
    <property type="match status" value="1"/>
</dbReference>
<dbReference type="EC" id="2.7.7.65" evidence="1"/>
<evidence type="ECO:0000259" key="4">
    <source>
        <dbReference type="PROSITE" id="PS50110"/>
    </source>
</evidence>
<reference evidence="6 7" key="1">
    <citation type="submission" date="2019-04" db="EMBL/GenBank/DDBJ databases">
        <title>Lampropedia sp YIM MLB12 draf genome.</title>
        <authorList>
            <person name="Wang Y.-X."/>
        </authorList>
    </citation>
    <scope>NUCLEOTIDE SEQUENCE [LARGE SCALE GENOMIC DNA]</scope>
    <source>
        <strain evidence="6 7">YIM MLB12</strain>
    </source>
</reference>
<dbReference type="CDD" id="cd01949">
    <property type="entry name" value="GGDEF"/>
    <property type="match status" value="1"/>
</dbReference>
<dbReference type="InterPro" id="IPR043128">
    <property type="entry name" value="Rev_trsase/Diguanyl_cyclase"/>
</dbReference>
<dbReference type="OrthoDB" id="9813903at2"/>
<sequence length="338" mass="37507">MNPPAPCSAMNTTSLQPFSILVVEDHPAVRSMLVGMLRTAGAQHIWEADNSQKGLALFEAHRPDLVLLDVILPDGSGLDVVKTMREIESSSQQQTWTPILFLSSLNDEQAIWQGIEAGGDDYLTKPVTPTILAAKLRAMQRLLVMRKQLTDVSQALQDANEKLIHLVEIDALTGLVNRRGFDRILELELRACLRDKQPLSLVLIDIDFFKRYNDACGHLEGDLVLKQASHLLRSVCLRPRDVAARYGGEEFALILPNTPKAGAMTLTRGLTRVFQQYPQPHPNSDVAPHITLSGGIVTIDPNKTPVDERLDYLILQADVALYAAKKRGRNRFVHSDDA</sequence>
<dbReference type="SUPFAM" id="SSF52172">
    <property type="entry name" value="CheY-like"/>
    <property type="match status" value="1"/>
</dbReference>
<dbReference type="GO" id="GO:0005886">
    <property type="term" value="C:plasma membrane"/>
    <property type="evidence" value="ECO:0007669"/>
    <property type="project" value="TreeGrafter"/>
</dbReference>
<accession>A0A4S5BIS8</accession>
<protein>
    <recommendedName>
        <fullName evidence="1">diguanylate cyclase</fullName>
        <ecNumber evidence="1">2.7.7.65</ecNumber>
    </recommendedName>
</protein>
<dbReference type="FunFam" id="3.30.70.270:FF:000001">
    <property type="entry name" value="Diguanylate cyclase domain protein"/>
    <property type="match status" value="1"/>
</dbReference>
<evidence type="ECO:0000256" key="2">
    <source>
        <dbReference type="ARBA" id="ARBA00034247"/>
    </source>
</evidence>
<evidence type="ECO:0000256" key="1">
    <source>
        <dbReference type="ARBA" id="ARBA00012528"/>
    </source>
</evidence>
<feature type="domain" description="Response regulatory" evidence="4">
    <location>
        <begin position="19"/>
        <end position="140"/>
    </location>
</feature>
<feature type="domain" description="GGDEF" evidence="5">
    <location>
        <begin position="197"/>
        <end position="337"/>
    </location>
</feature>
<evidence type="ECO:0000313" key="6">
    <source>
        <dbReference type="EMBL" id="THJ32240.1"/>
    </source>
</evidence>
<dbReference type="InterPro" id="IPR000160">
    <property type="entry name" value="GGDEF_dom"/>
</dbReference>
<dbReference type="Gene3D" id="3.40.50.2300">
    <property type="match status" value="1"/>
</dbReference>
<dbReference type="Gene3D" id="3.30.70.270">
    <property type="match status" value="1"/>
</dbReference>
<dbReference type="InterPro" id="IPR011006">
    <property type="entry name" value="CheY-like_superfamily"/>
</dbReference>
<dbReference type="Pfam" id="PF00990">
    <property type="entry name" value="GGDEF"/>
    <property type="match status" value="1"/>
</dbReference>
<dbReference type="GO" id="GO:0000160">
    <property type="term" value="P:phosphorelay signal transduction system"/>
    <property type="evidence" value="ECO:0007669"/>
    <property type="project" value="InterPro"/>
</dbReference>
<dbReference type="SMART" id="SM00448">
    <property type="entry name" value="REC"/>
    <property type="match status" value="1"/>
</dbReference>
<gene>
    <name evidence="6" type="ORF">E8K88_12460</name>
</gene>
<dbReference type="CDD" id="cd17574">
    <property type="entry name" value="REC_OmpR"/>
    <property type="match status" value="1"/>
</dbReference>
<comment type="caution">
    <text evidence="6">The sequence shown here is derived from an EMBL/GenBank/DDBJ whole genome shotgun (WGS) entry which is preliminary data.</text>
</comment>
<dbReference type="PANTHER" id="PTHR45138">
    <property type="entry name" value="REGULATORY COMPONENTS OF SENSORY TRANSDUCTION SYSTEM"/>
    <property type="match status" value="1"/>
</dbReference>
<dbReference type="Pfam" id="PF00072">
    <property type="entry name" value="Response_reg"/>
    <property type="match status" value="1"/>
</dbReference>
<dbReference type="GO" id="GO:0052621">
    <property type="term" value="F:diguanylate cyclase activity"/>
    <property type="evidence" value="ECO:0007669"/>
    <property type="project" value="UniProtKB-EC"/>
</dbReference>
<dbReference type="Proteomes" id="UP000306236">
    <property type="component" value="Unassembled WGS sequence"/>
</dbReference>
<dbReference type="InterPro" id="IPR029787">
    <property type="entry name" value="Nucleotide_cyclase"/>
</dbReference>
<dbReference type="GO" id="GO:1902201">
    <property type="term" value="P:negative regulation of bacterial-type flagellum-dependent cell motility"/>
    <property type="evidence" value="ECO:0007669"/>
    <property type="project" value="TreeGrafter"/>
</dbReference>
<dbReference type="SMART" id="SM00267">
    <property type="entry name" value="GGDEF"/>
    <property type="match status" value="1"/>
</dbReference>
<evidence type="ECO:0000313" key="7">
    <source>
        <dbReference type="Proteomes" id="UP000306236"/>
    </source>
</evidence>
<dbReference type="PANTHER" id="PTHR45138:SF9">
    <property type="entry name" value="DIGUANYLATE CYCLASE DGCM-RELATED"/>
    <property type="match status" value="1"/>
</dbReference>
<dbReference type="GO" id="GO:0043709">
    <property type="term" value="P:cell adhesion involved in single-species biofilm formation"/>
    <property type="evidence" value="ECO:0007669"/>
    <property type="project" value="TreeGrafter"/>
</dbReference>
<comment type="catalytic activity">
    <reaction evidence="2">
        <text>2 GTP = 3',3'-c-di-GMP + 2 diphosphate</text>
        <dbReference type="Rhea" id="RHEA:24898"/>
        <dbReference type="ChEBI" id="CHEBI:33019"/>
        <dbReference type="ChEBI" id="CHEBI:37565"/>
        <dbReference type="ChEBI" id="CHEBI:58805"/>
        <dbReference type="EC" id="2.7.7.65"/>
    </reaction>
</comment>
<organism evidence="6 7">
    <name type="scientific">Lampropedia aestuarii</name>
    <dbReference type="NCBI Taxonomy" id="2562762"/>
    <lineage>
        <taxon>Bacteria</taxon>
        <taxon>Pseudomonadati</taxon>
        <taxon>Pseudomonadota</taxon>
        <taxon>Betaproteobacteria</taxon>
        <taxon>Burkholderiales</taxon>
        <taxon>Comamonadaceae</taxon>
        <taxon>Lampropedia</taxon>
    </lineage>
</organism>
<name>A0A4S5BIS8_9BURK</name>
<keyword evidence="7" id="KW-1185">Reference proteome</keyword>
<keyword evidence="3" id="KW-0597">Phosphoprotein</keyword>
<evidence type="ECO:0000256" key="3">
    <source>
        <dbReference type="PROSITE-ProRule" id="PRU00169"/>
    </source>
</evidence>
<evidence type="ECO:0000259" key="5">
    <source>
        <dbReference type="PROSITE" id="PS50887"/>
    </source>
</evidence>
<dbReference type="InterPro" id="IPR050469">
    <property type="entry name" value="Diguanylate_Cyclase"/>
</dbReference>
<dbReference type="SUPFAM" id="SSF55073">
    <property type="entry name" value="Nucleotide cyclase"/>
    <property type="match status" value="1"/>
</dbReference>
<dbReference type="EMBL" id="SSWX01000016">
    <property type="protein sequence ID" value="THJ32240.1"/>
    <property type="molecule type" value="Genomic_DNA"/>
</dbReference>
<feature type="modified residue" description="4-aspartylphosphate" evidence="3">
    <location>
        <position position="69"/>
    </location>
</feature>
<dbReference type="PROSITE" id="PS50887">
    <property type="entry name" value="GGDEF"/>
    <property type="match status" value="1"/>
</dbReference>
<dbReference type="AlphaFoldDB" id="A0A4S5BIS8"/>